<dbReference type="PROSITE" id="PS51186">
    <property type="entry name" value="GNAT"/>
    <property type="match status" value="1"/>
</dbReference>
<evidence type="ECO:0000313" key="2">
    <source>
        <dbReference type="EMBL" id="AUW94275.1"/>
    </source>
</evidence>
<evidence type="ECO:0000313" key="3">
    <source>
        <dbReference type="Proteomes" id="UP000325292"/>
    </source>
</evidence>
<reference evidence="2 3" key="1">
    <citation type="journal article" date="2019" name="Sci. Rep.">
        <title>Sulfobacillus thermotolerans: new insights into resistance and metabolic capacities of acidophilic chemolithotrophs.</title>
        <authorList>
            <person name="Panyushkina A.E."/>
            <person name="Babenko V.V."/>
            <person name="Nikitina A.S."/>
            <person name="Selezneva O.V."/>
            <person name="Tsaplina I.A."/>
            <person name="Letarova M.A."/>
            <person name="Kostryukova E.S."/>
            <person name="Letarov A.V."/>
        </authorList>
    </citation>
    <scope>NUCLEOTIDE SEQUENCE [LARGE SCALE GENOMIC DNA]</scope>
    <source>
        <strain evidence="2 3">Kr1</strain>
    </source>
</reference>
<accession>A0ABM6RSN8</accession>
<dbReference type="PANTHER" id="PTHR43415:SF3">
    <property type="entry name" value="GNAT-FAMILY ACETYLTRANSFERASE"/>
    <property type="match status" value="1"/>
</dbReference>
<dbReference type="PANTHER" id="PTHR43415">
    <property type="entry name" value="SPERMIDINE N(1)-ACETYLTRANSFERASE"/>
    <property type="match status" value="1"/>
</dbReference>
<dbReference type="Proteomes" id="UP000325292">
    <property type="component" value="Chromosome"/>
</dbReference>
<protein>
    <recommendedName>
        <fullName evidence="1">N-acetyltransferase domain-containing protein</fullName>
    </recommendedName>
</protein>
<proteinExistence type="predicted"/>
<dbReference type="Pfam" id="PF13302">
    <property type="entry name" value="Acetyltransf_3"/>
    <property type="match status" value="1"/>
</dbReference>
<name>A0ABM6RSN8_9FIRM</name>
<dbReference type="SUPFAM" id="SSF55729">
    <property type="entry name" value="Acyl-CoA N-acyltransferases (Nat)"/>
    <property type="match status" value="1"/>
</dbReference>
<feature type="domain" description="N-acetyltransferase" evidence="1">
    <location>
        <begin position="7"/>
        <end position="171"/>
    </location>
</feature>
<evidence type="ECO:0000259" key="1">
    <source>
        <dbReference type="PROSITE" id="PS51186"/>
    </source>
</evidence>
<gene>
    <name evidence="2" type="ORF">BXT84_10275</name>
</gene>
<dbReference type="Gene3D" id="3.40.630.30">
    <property type="match status" value="1"/>
</dbReference>
<dbReference type="InterPro" id="IPR016181">
    <property type="entry name" value="Acyl_CoA_acyltransferase"/>
</dbReference>
<organism evidence="2 3">
    <name type="scientific">Sulfobacillus thermotolerans</name>
    <dbReference type="NCBI Taxonomy" id="338644"/>
    <lineage>
        <taxon>Bacteria</taxon>
        <taxon>Bacillati</taxon>
        <taxon>Bacillota</taxon>
        <taxon>Clostridia</taxon>
        <taxon>Eubacteriales</taxon>
        <taxon>Clostridiales Family XVII. Incertae Sedis</taxon>
        <taxon>Sulfobacillus</taxon>
    </lineage>
</organism>
<dbReference type="InterPro" id="IPR000182">
    <property type="entry name" value="GNAT_dom"/>
</dbReference>
<sequence>MIQGTRITLRPFTRDMWRTYYHWRLDPEVMFWATGESYAFSLVPEEAFMAAFEQSILVDYHLVSGCLGIFTDDDDFIGEISYRDMDVVAGSAVLGILIGNKSYCGKGYGTDAVRTMCRFLFQRFGLRRIQLDTWPGNVRALKAYAKVGFQVEGRLREALRVNGQPMDQMILGLLRHELLEDEAMA</sequence>
<keyword evidence="3" id="KW-1185">Reference proteome</keyword>
<dbReference type="EMBL" id="CP019454">
    <property type="protein sequence ID" value="AUW94275.1"/>
    <property type="molecule type" value="Genomic_DNA"/>
</dbReference>